<keyword evidence="2" id="KW-1185">Reference proteome</keyword>
<name>A0A0N4VYC6_HAEPC</name>
<evidence type="ECO:0000313" key="2">
    <source>
        <dbReference type="Proteomes" id="UP000268014"/>
    </source>
</evidence>
<dbReference type="AlphaFoldDB" id="A0A0N4VYC6"/>
<evidence type="ECO:0000313" key="1">
    <source>
        <dbReference type="EMBL" id="VDO13978.1"/>
    </source>
</evidence>
<reference evidence="1 2" key="2">
    <citation type="submission" date="2018-11" db="EMBL/GenBank/DDBJ databases">
        <authorList>
            <consortium name="Pathogen Informatics"/>
        </authorList>
    </citation>
    <scope>NUCLEOTIDE SEQUENCE [LARGE SCALE GENOMIC DNA]</scope>
    <source>
        <strain evidence="1 2">MHpl1</strain>
    </source>
</reference>
<reference evidence="3" key="1">
    <citation type="submission" date="2017-02" db="UniProtKB">
        <authorList>
            <consortium name="WormBaseParasite"/>
        </authorList>
    </citation>
    <scope>IDENTIFICATION</scope>
</reference>
<dbReference type="Gene3D" id="1.20.5.1160">
    <property type="entry name" value="Vasodilator-stimulated phosphoprotein"/>
    <property type="match status" value="1"/>
</dbReference>
<organism evidence="3">
    <name type="scientific">Haemonchus placei</name>
    <name type="common">Barber's pole worm</name>
    <dbReference type="NCBI Taxonomy" id="6290"/>
    <lineage>
        <taxon>Eukaryota</taxon>
        <taxon>Metazoa</taxon>
        <taxon>Ecdysozoa</taxon>
        <taxon>Nematoda</taxon>
        <taxon>Chromadorea</taxon>
        <taxon>Rhabditida</taxon>
        <taxon>Rhabditina</taxon>
        <taxon>Rhabditomorpha</taxon>
        <taxon>Strongyloidea</taxon>
        <taxon>Trichostrongylidae</taxon>
        <taxon>Haemonchus</taxon>
    </lineage>
</organism>
<protein>
    <submittedName>
        <fullName evidence="3">Ovule protein</fullName>
    </submittedName>
</protein>
<dbReference type="EMBL" id="UZAF01004434">
    <property type="protein sequence ID" value="VDO13978.1"/>
    <property type="molecule type" value="Genomic_DNA"/>
</dbReference>
<dbReference type="WBParaSite" id="HPLM_0000229701-mRNA-1">
    <property type="protein sequence ID" value="HPLM_0000229701-mRNA-1"/>
    <property type="gene ID" value="HPLM_0000229701"/>
</dbReference>
<accession>A0A0N4VYC6</accession>
<evidence type="ECO:0000313" key="3">
    <source>
        <dbReference type="WBParaSite" id="HPLM_0000229701-mRNA-1"/>
    </source>
</evidence>
<proteinExistence type="predicted"/>
<sequence>MLYRLLLPIAELHDTFSKHEMVEYRLQVSLENAQIEIEDIRSRLEKEVNMSKSLHDDLGLSRKLVSSILFSQKSAFSGLRDDIHVSSTKTFHRNTTKRPYTHDDLSRSFMILPSEGSSSRLIIYFRV</sequence>
<dbReference type="Proteomes" id="UP000268014">
    <property type="component" value="Unassembled WGS sequence"/>
</dbReference>
<gene>
    <name evidence="1" type="ORF">HPLM_LOCUS2292</name>
</gene>